<evidence type="ECO:0000313" key="3">
    <source>
        <dbReference type="Proteomes" id="UP001497480"/>
    </source>
</evidence>
<proteinExistence type="predicted"/>
<dbReference type="AlphaFoldDB" id="A0AAV1YJW8"/>
<dbReference type="EMBL" id="CAXHTB010000025">
    <property type="protein sequence ID" value="CAL0333343.1"/>
    <property type="molecule type" value="Genomic_DNA"/>
</dbReference>
<evidence type="ECO:0000313" key="2">
    <source>
        <dbReference type="EMBL" id="CAL0333343.1"/>
    </source>
</evidence>
<accession>A0AAV1YJW8</accession>
<comment type="caution">
    <text evidence="2">The sequence shown here is derived from an EMBL/GenBank/DDBJ whole genome shotgun (WGS) entry which is preliminary data.</text>
</comment>
<dbReference type="PANTHER" id="PTHR33401">
    <property type="entry name" value="LIGHT-HARVESTING COMPLEX-LIKE PROTEIN OHP2, CHLOROPLASTIC"/>
    <property type="match status" value="1"/>
</dbReference>
<name>A0AAV1YJW8_LUPLU</name>
<feature type="region of interest" description="Disordered" evidence="1">
    <location>
        <begin position="90"/>
        <end position="165"/>
    </location>
</feature>
<protein>
    <submittedName>
        <fullName evidence="2">Uncharacterized protein</fullName>
    </submittedName>
</protein>
<keyword evidence="3" id="KW-1185">Reference proteome</keyword>
<dbReference type="Proteomes" id="UP001497480">
    <property type="component" value="Unassembled WGS sequence"/>
</dbReference>
<organism evidence="2 3">
    <name type="scientific">Lupinus luteus</name>
    <name type="common">European yellow lupine</name>
    <dbReference type="NCBI Taxonomy" id="3873"/>
    <lineage>
        <taxon>Eukaryota</taxon>
        <taxon>Viridiplantae</taxon>
        <taxon>Streptophyta</taxon>
        <taxon>Embryophyta</taxon>
        <taxon>Tracheophyta</taxon>
        <taxon>Spermatophyta</taxon>
        <taxon>Magnoliopsida</taxon>
        <taxon>eudicotyledons</taxon>
        <taxon>Gunneridae</taxon>
        <taxon>Pentapetalae</taxon>
        <taxon>rosids</taxon>
        <taxon>fabids</taxon>
        <taxon>Fabales</taxon>
        <taxon>Fabaceae</taxon>
        <taxon>Papilionoideae</taxon>
        <taxon>50 kb inversion clade</taxon>
        <taxon>genistoids sensu lato</taxon>
        <taxon>core genistoids</taxon>
        <taxon>Genisteae</taxon>
        <taxon>Lupinus</taxon>
    </lineage>
</organism>
<gene>
    <name evidence="2" type="ORF">LLUT_LOCUS34403</name>
</gene>
<sequence>MLLGVEGGGFISSSASGYRKGLTLLLLGQRRDDKSMRVLPWNQYLLTDRESYPQLQLDSTKNRLSRGCASFVCFGRASAGLDTPSHLKVGPAHQHDAIPRSLVSNKGNDTSPHVDDDNRKVTLKSSLKKAQHNKPAPVDAISEHEEMSGKGTDAPQTEKRKVQWTDDCGSELVKIREFEPSEAESFDEFDNANNRNCSCGVM</sequence>
<evidence type="ECO:0000256" key="1">
    <source>
        <dbReference type="SAM" id="MobiDB-lite"/>
    </source>
</evidence>
<reference evidence="2 3" key="1">
    <citation type="submission" date="2024-03" db="EMBL/GenBank/DDBJ databases">
        <authorList>
            <person name="Martinez-Hernandez J."/>
        </authorList>
    </citation>
    <scope>NUCLEOTIDE SEQUENCE [LARGE SCALE GENOMIC DNA]</scope>
</reference>
<dbReference type="PANTHER" id="PTHR33401:SF3">
    <property type="entry name" value="LOW AFFINITY POTASSIUM TRANSPORT SYSTEM PROTEIN"/>
    <property type="match status" value="1"/>
</dbReference>
<feature type="compositionally biased region" description="Polar residues" evidence="1">
    <location>
        <begin position="102"/>
        <end position="111"/>
    </location>
</feature>